<dbReference type="Proteomes" id="UP000557688">
    <property type="component" value="Unassembled WGS sequence"/>
</dbReference>
<organism evidence="2 3">
    <name type="scientific">Endobacter medicaginis</name>
    <dbReference type="NCBI Taxonomy" id="1181271"/>
    <lineage>
        <taxon>Bacteria</taxon>
        <taxon>Pseudomonadati</taxon>
        <taxon>Pseudomonadota</taxon>
        <taxon>Alphaproteobacteria</taxon>
        <taxon>Acetobacterales</taxon>
        <taxon>Acetobacteraceae</taxon>
        <taxon>Endobacter</taxon>
    </lineage>
</organism>
<feature type="transmembrane region" description="Helical" evidence="1">
    <location>
        <begin position="437"/>
        <end position="457"/>
    </location>
</feature>
<dbReference type="GO" id="GO:0005886">
    <property type="term" value="C:plasma membrane"/>
    <property type="evidence" value="ECO:0007669"/>
    <property type="project" value="InterPro"/>
</dbReference>
<dbReference type="InterPro" id="IPR006726">
    <property type="entry name" value="PHBA_efflux_AaeB/fusaric-R"/>
</dbReference>
<dbReference type="Pfam" id="PF04632">
    <property type="entry name" value="FUSC"/>
    <property type="match status" value="1"/>
</dbReference>
<feature type="transmembrane region" description="Helical" evidence="1">
    <location>
        <begin position="157"/>
        <end position="180"/>
    </location>
</feature>
<dbReference type="RefSeq" id="WP_183274588.1">
    <property type="nucleotide sequence ID" value="NZ_JACHXV010000001.1"/>
</dbReference>
<feature type="transmembrane region" description="Helical" evidence="1">
    <location>
        <begin position="464"/>
        <end position="483"/>
    </location>
</feature>
<keyword evidence="1" id="KW-0472">Membrane</keyword>
<name>A0A839UVB0_9PROT</name>
<comment type="caution">
    <text evidence="2">The sequence shown here is derived from an EMBL/GenBank/DDBJ whole genome shotgun (WGS) entry which is preliminary data.</text>
</comment>
<feature type="transmembrane region" description="Helical" evidence="1">
    <location>
        <begin position="515"/>
        <end position="533"/>
    </location>
</feature>
<dbReference type="AlphaFoldDB" id="A0A839UVB0"/>
<feature type="transmembrane region" description="Helical" evidence="1">
    <location>
        <begin position="411"/>
        <end position="431"/>
    </location>
</feature>
<accession>A0A839UVB0</accession>
<proteinExistence type="predicted"/>
<feature type="transmembrane region" description="Helical" evidence="1">
    <location>
        <begin position="108"/>
        <end position="127"/>
    </location>
</feature>
<evidence type="ECO:0000313" key="3">
    <source>
        <dbReference type="Proteomes" id="UP000557688"/>
    </source>
</evidence>
<dbReference type="EMBL" id="JACHXV010000001">
    <property type="protein sequence ID" value="MBB3172333.1"/>
    <property type="molecule type" value="Genomic_DNA"/>
</dbReference>
<feature type="transmembrane region" description="Helical" evidence="1">
    <location>
        <begin position="60"/>
        <end position="78"/>
    </location>
</feature>
<protein>
    <submittedName>
        <fullName evidence="2">Putative membrane protein YccC</fullName>
    </submittedName>
</protein>
<gene>
    <name evidence="2" type="ORF">FHR90_000139</name>
</gene>
<keyword evidence="1" id="KW-0812">Transmembrane</keyword>
<keyword evidence="1" id="KW-1133">Transmembrane helix</keyword>
<evidence type="ECO:0000256" key="1">
    <source>
        <dbReference type="SAM" id="Phobius"/>
    </source>
</evidence>
<feature type="transmembrane region" description="Helical" evidence="1">
    <location>
        <begin position="545"/>
        <end position="562"/>
    </location>
</feature>
<feature type="transmembrane region" description="Helical" evidence="1">
    <location>
        <begin position="132"/>
        <end position="151"/>
    </location>
</feature>
<feature type="transmembrane region" description="Helical" evidence="1">
    <location>
        <begin position="85"/>
        <end position="102"/>
    </location>
</feature>
<reference evidence="2 3" key="1">
    <citation type="submission" date="2020-08" db="EMBL/GenBank/DDBJ databases">
        <title>Genomic Encyclopedia of Type Strains, Phase III (KMG-III): the genomes of soil and plant-associated and newly described type strains.</title>
        <authorList>
            <person name="Whitman W."/>
        </authorList>
    </citation>
    <scope>NUCLEOTIDE SEQUENCE [LARGE SCALE GENOMIC DNA]</scope>
    <source>
        <strain evidence="2 3">CECT 8088</strain>
    </source>
</reference>
<sequence length="760" mass="81539">MATIAMHASGRGGARSIAVALWRDPRFDTLRRRSAYMLRVLAAIAIALWLAAWLQLRNPQSAVTTVLIVANPSVGAIVSKSVWRIIGTLLGAAVAIAAFSAFGQTPWLFFATAALWVGLCCFASTVLRYFKAYGAVLSGYTLAIVAAPTFAEPDNVLISALSRLSVVVIGIIIAGAVFLLTTPQPRPGPLLARVRSLAAEAASLLELASEVPQDPAAWSARLAARRRALGAGVVAVDEQLEFLPAPDPRTAATLVRLRLACARLLGVVSGLGPIGRVAAWLVPFNAVGPDERTLTALVEQEALDRMRAALAVVADPTVAPAEANVALAEARAQFARLSERLSAETSRLHAAVAPGHVAELASDLRGLAVIDLLGLLLGRIEEVLGALDSQPPARSTRMPLRLRGFLDWRTALRNGVRGALVTLICAGFWYATEWPDGPNLLAYVVPAASLLATAPSAGHAAREFALGTAISAVASVVTVTTLLPQAVGYWQVWLAMSLMMAPFIWLQLDPRWVRISTGYLIFFSAQLGVQNPLHLNIEATLNSSLAYLLGSAMVMLVFAVLLPPNDLREGRRLTRLLQRSVEGCARSSSWSRARSGYHRGALWEHWHIQVIERLTQRAAGLPAALHNDLVDGATSSIILGRALLRLQELAPQLPAAPRDDVREALGLLRHLSRDPLGTARRVRALSLRMPLSVEGVTDEGATDDHESGVSHHVVAATLRQIADVLAAYPAFYDRAGPLQALFAEPRRVRLAHMLPAERAW</sequence>
<evidence type="ECO:0000313" key="2">
    <source>
        <dbReference type="EMBL" id="MBB3172333.1"/>
    </source>
</evidence>
<feature type="transmembrane region" description="Helical" evidence="1">
    <location>
        <begin position="489"/>
        <end position="508"/>
    </location>
</feature>
<feature type="transmembrane region" description="Helical" evidence="1">
    <location>
        <begin position="36"/>
        <end position="54"/>
    </location>
</feature>
<keyword evidence="3" id="KW-1185">Reference proteome</keyword>
<dbReference type="GO" id="GO:0022857">
    <property type="term" value="F:transmembrane transporter activity"/>
    <property type="evidence" value="ECO:0007669"/>
    <property type="project" value="InterPro"/>
</dbReference>